<dbReference type="STRING" id="1561998.A0A1I7UHM2"/>
<accession>A0A1I7UHM2</accession>
<proteinExistence type="inferred from homology"/>
<feature type="signal peptide" evidence="7">
    <location>
        <begin position="1"/>
        <end position="19"/>
    </location>
</feature>
<dbReference type="InterPro" id="IPR000612">
    <property type="entry name" value="PMP3"/>
</dbReference>
<dbReference type="AlphaFoldDB" id="A0A1I7UHM2"/>
<evidence type="ECO:0000256" key="5">
    <source>
        <dbReference type="ARBA" id="ARBA00023136"/>
    </source>
</evidence>
<feature type="chain" id="PRO_5009308900" evidence="7">
    <location>
        <begin position="20"/>
        <end position="77"/>
    </location>
</feature>
<evidence type="ECO:0000256" key="7">
    <source>
        <dbReference type="SAM" id="SignalP"/>
    </source>
</evidence>
<reference evidence="9" key="1">
    <citation type="submission" date="2016-11" db="UniProtKB">
        <authorList>
            <consortium name="WormBaseParasite"/>
        </authorList>
    </citation>
    <scope>IDENTIFICATION</scope>
</reference>
<dbReference type="WBParaSite" id="Csp11.Scaffold629.g9418.t1">
    <property type="protein sequence ID" value="Csp11.Scaffold629.g9418.t1"/>
    <property type="gene ID" value="Csp11.Scaffold629.g9418"/>
</dbReference>
<dbReference type="GO" id="GO:0016020">
    <property type="term" value="C:membrane"/>
    <property type="evidence" value="ECO:0007669"/>
    <property type="project" value="UniProtKB-SubCell"/>
</dbReference>
<name>A0A1I7UHM2_9PELO</name>
<dbReference type="Proteomes" id="UP000095282">
    <property type="component" value="Unplaced"/>
</dbReference>
<keyword evidence="3 6" id="KW-0812">Transmembrane</keyword>
<comment type="subcellular location">
    <subcellularLocation>
        <location evidence="1">Membrane</location>
    </subcellularLocation>
</comment>
<dbReference type="Pfam" id="PF01679">
    <property type="entry name" value="Pmp3"/>
    <property type="match status" value="1"/>
</dbReference>
<feature type="transmembrane region" description="Helical" evidence="6">
    <location>
        <begin position="29"/>
        <end position="51"/>
    </location>
</feature>
<keyword evidence="7" id="KW-0732">Signal</keyword>
<evidence type="ECO:0000256" key="1">
    <source>
        <dbReference type="ARBA" id="ARBA00004370"/>
    </source>
</evidence>
<protein>
    <submittedName>
        <fullName evidence="9">Plasma membrane proteolipid 3</fullName>
    </submittedName>
</protein>
<dbReference type="eggNOG" id="KOG1773">
    <property type="taxonomic scope" value="Eukaryota"/>
</dbReference>
<keyword evidence="8" id="KW-1185">Reference proteome</keyword>
<evidence type="ECO:0000256" key="3">
    <source>
        <dbReference type="ARBA" id="ARBA00022692"/>
    </source>
</evidence>
<evidence type="ECO:0000313" key="9">
    <source>
        <dbReference type="WBParaSite" id="Csp11.Scaffold629.g9418.t1"/>
    </source>
</evidence>
<sequence>MCQILLAILALFLPPIAVLLDQGCTCDLLINVLLTCLGLIPGIIHAWYIILCKEKTVVQNIYVQTGNHGTAPPAYSA</sequence>
<dbReference type="PROSITE" id="PS01309">
    <property type="entry name" value="UPF0057"/>
    <property type="match status" value="1"/>
</dbReference>
<evidence type="ECO:0000256" key="4">
    <source>
        <dbReference type="ARBA" id="ARBA00022989"/>
    </source>
</evidence>
<keyword evidence="5 6" id="KW-0472">Membrane</keyword>
<evidence type="ECO:0000256" key="6">
    <source>
        <dbReference type="SAM" id="Phobius"/>
    </source>
</evidence>
<keyword evidence="4 6" id="KW-1133">Transmembrane helix</keyword>
<organism evidence="8 9">
    <name type="scientific">Caenorhabditis tropicalis</name>
    <dbReference type="NCBI Taxonomy" id="1561998"/>
    <lineage>
        <taxon>Eukaryota</taxon>
        <taxon>Metazoa</taxon>
        <taxon>Ecdysozoa</taxon>
        <taxon>Nematoda</taxon>
        <taxon>Chromadorea</taxon>
        <taxon>Rhabditida</taxon>
        <taxon>Rhabditina</taxon>
        <taxon>Rhabditomorpha</taxon>
        <taxon>Rhabditoidea</taxon>
        <taxon>Rhabditidae</taxon>
        <taxon>Peloderinae</taxon>
        <taxon>Caenorhabditis</taxon>
    </lineage>
</organism>
<evidence type="ECO:0000256" key="2">
    <source>
        <dbReference type="ARBA" id="ARBA00009530"/>
    </source>
</evidence>
<evidence type="ECO:0000313" key="8">
    <source>
        <dbReference type="Proteomes" id="UP000095282"/>
    </source>
</evidence>
<dbReference type="PANTHER" id="PTHR21659:SF42">
    <property type="entry name" value="UPF0057 MEMBRANE PROTEIN ZK632.10-RELATED"/>
    <property type="match status" value="1"/>
</dbReference>
<comment type="similarity">
    <text evidence="2">Belongs to the UPF0057 (PMP3) family.</text>
</comment>
<dbReference type="PANTHER" id="PTHR21659">
    <property type="entry name" value="HYDROPHOBIC PROTEIN RCI2 LOW TEMPERATURE AND SALT RESPONSIVE PROTEIN LTI6 -RELATED"/>
    <property type="match status" value="1"/>
</dbReference>